<name>A0A482VBY9_ASBVE</name>
<evidence type="ECO:0000313" key="10">
    <source>
        <dbReference type="EMBL" id="RZB40680.1"/>
    </source>
</evidence>
<feature type="non-terminal residue" evidence="10">
    <location>
        <position position="1"/>
    </location>
</feature>
<proteinExistence type="inferred from homology"/>
<evidence type="ECO:0000256" key="9">
    <source>
        <dbReference type="ARBA" id="ARBA00038126"/>
    </source>
</evidence>
<dbReference type="SUPFAM" id="SSF53335">
    <property type="entry name" value="S-adenosyl-L-methionine-dependent methyltransferases"/>
    <property type="match status" value="1"/>
</dbReference>
<comment type="caution">
    <text evidence="10">The sequence shown here is derived from an EMBL/GenBank/DDBJ whole genome shotgun (WGS) entry which is preliminary data.</text>
</comment>
<evidence type="ECO:0000313" key="11">
    <source>
        <dbReference type="Proteomes" id="UP000292052"/>
    </source>
</evidence>
<dbReference type="EMBL" id="QDEB01116878">
    <property type="protein sequence ID" value="RZB40680.1"/>
    <property type="molecule type" value="Genomic_DNA"/>
</dbReference>
<evidence type="ECO:0000256" key="5">
    <source>
        <dbReference type="ARBA" id="ARBA00022603"/>
    </source>
</evidence>
<evidence type="ECO:0000256" key="2">
    <source>
        <dbReference type="ARBA" id="ARBA00004496"/>
    </source>
</evidence>
<dbReference type="PANTHER" id="PTHR14614:SF39">
    <property type="entry name" value="HISTIDINE PROTEIN METHYLTRANSFERASE 1 HOMOLOG"/>
    <property type="match status" value="1"/>
</dbReference>
<dbReference type="EC" id="2.1.1.85" evidence="3"/>
<dbReference type="GO" id="GO:0005634">
    <property type="term" value="C:nucleus"/>
    <property type="evidence" value="ECO:0007669"/>
    <property type="project" value="UniProtKB-SubCell"/>
</dbReference>
<dbReference type="GO" id="GO:0032259">
    <property type="term" value="P:methylation"/>
    <property type="evidence" value="ECO:0007669"/>
    <property type="project" value="UniProtKB-KW"/>
</dbReference>
<dbReference type="InterPro" id="IPR019410">
    <property type="entry name" value="Methyltransf_16"/>
</dbReference>
<dbReference type="Gene3D" id="3.40.50.150">
    <property type="entry name" value="Vaccinia Virus protein VP39"/>
    <property type="match status" value="1"/>
</dbReference>
<dbReference type="STRING" id="1661398.A0A482VBY9"/>
<evidence type="ECO:0000256" key="7">
    <source>
        <dbReference type="ARBA" id="ARBA00022691"/>
    </source>
</evidence>
<evidence type="ECO:0000256" key="4">
    <source>
        <dbReference type="ARBA" id="ARBA00022490"/>
    </source>
</evidence>
<protein>
    <recommendedName>
        <fullName evidence="3">protein-histidine N-methyltransferase</fullName>
        <ecNumber evidence="3">2.1.1.85</ecNumber>
    </recommendedName>
</protein>
<dbReference type="Proteomes" id="UP000292052">
    <property type="component" value="Unassembled WGS sequence"/>
</dbReference>
<dbReference type="PANTHER" id="PTHR14614">
    <property type="entry name" value="HEPATOCELLULAR CARCINOMA-ASSOCIATED ANTIGEN"/>
    <property type="match status" value="1"/>
</dbReference>
<keyword evidence="8" id="KW-0539">Nucleus</keyword>
<dbReference type="GO" id="GO:0005737">
    <property type="term" value="C:cytoplasm"/>
    <property type="evidence" value="ECO:0007669"/>
    <property type="project" value="UniProtKB-SubCell"/>
</dbReference>
<accession>A0A482VBY9</accession>
<dbReference type="GO" id="GO:0018064">
    <property type="term" value="F:protein-L-histidine N-tele-methyltransferase activity"/>
    <property type="evidence" value="ECO:0007669"/>
    <property type="project" value="UniProtKB-EC"/>
</dbReference>
<dbReference type="OrthoDB" id="1723750at2759"/>
<feature type="non-terminal residue" evidence="10">
    <location>
        <position position="175"/>
    </location>
</feature>
<reference evidence="10 11" key="1">
    <citation type="submission" date="2017-03" db="EMBL/GenBank/DDBJ databases">
        <title>Genome of the blue death feigning beetle - Asbolus verrucosus.</title>
        <authorList>
            <person name="Rider S.D."/>
        </authorList>
    </citation>
    <scope>NUCLEOTIDE SEQUENCE [LARGE SCALE GENOMIC DNA]</scope>
    <source>
        <strain evidence="10">Butters</strain>
        <tissue evidence="10">Head and leg muscle</tissue>
    </source>
</reference>
<keyword evidence="7" id="KW-0949">S-adenosyl-L-methionine</keyword>
<keyword evidence="6 10" id="KW-0808">Transferase</keyword>
<comment type="similarity">
    <text evidence="9">Belongs to the methyltransferase superfamily. METTL18 family.</text>
</comment>
<keyword evidence="5 10" id="KW-0489">Methyltransferase</keyword>
<evidence type="ECO:0000256" key="6">
    <source>
        <dbReference type="ARBA" id="ARBA00022679"/>
    </source>
</evidence>
<dbReference type="AlphaFoldDB" id="A0A482VBY9"/>
<dbReference type="InterPro" id="IPR029063">
    <property type="entry name" value="SAM-dependent_MTases_sf"/>
</dbReference>
<gene>
    <name evidence="10" type="ORF">BDFB_001167</name>
</gene>
<evidence type="ECO:0000256" key="8">
    <source>
        <dbReference type="ARBA" id="ARBA00023242"/>
    </source>
</evidence>
<organism evidence="10 11">
    <name type="scientific">Asbolus verrucosus</name>
    <name type="common">Desert ironclad beetle</name>
    <dbReference type="NCBI Taxonomy" id="1661398"/>
    <lineage>
        <taxon>Eukaryota</taxon>
        <taxon>Metazoa</taxon>
        <taxon>Ecdysozoa</taxon>
        <taxon>Arthropoda</taxon>
        <taxon>Hexapoda</taxon>
        <taxon>Insecta</taxon>
        <taxon>Pterygota</taxon>
        <taxon>Neoptera</taxon>
        <taxon>Endopterygota</taxon>
        <taxon>Coleoptera</taxon>
        <taxon>Polyphaga</taxon>
        <taxon>Cucujiformia</taxon>
        <taxon>Tenebrionidae</taxon>
        <taxon>Pimeliinae</taxon>
        <taxon>Asbolus</taxon>
    </lineage>
</organism>
<keyword evidence="11" id="KW-1185">Reference proteome</keyword>
<keyword evidence="4" id="KW-0963">Cytoplasm</keyword>
<evidence type="ECO:0000256" key="3">
    <source>
        <dbReference type="ARBA" id="ARBA00012533"/>
    </source>
</evidence>
<evidence type="ECO:0000256" key="1">
    <source>
        <dbReference type="ARBA" id="ARBA00004123"/>
    </source>
</evidence>
<comment type="subcellular location">
    <subcellularLocation>
        <location evidence="2">Cytoplasm</location>
    </subcellularLocation>
    <subcellularLocation>
        <location evidence="1">Nucleus</location>
    </subcellularLocation>
</comment>
<sequence length="175" mass="19852">VEDIKEDSQWIESEEIKPESVTLNKKLNTSLIKCGDYSIKYVTNEEVLNILKNRSSTNNLLLNAEHSHSDLITAVYEGGLKVWECTYDLLNFINDNDIDLSNKKVLDLGCGVGIIGIFSCLKGTTTFFQDYNSEVINQVTIPNILLNNIELDKCAFYCGDWKSFLDLLRPTFVNE</sequence>